<accession>S3ITF2</accession>
<name>S3ITF2_9ENTR</name>
<dbReference type="HOGENOM" id="CLU_3150860_0_0_6"/>
<dbReference type="AlphaFoldDB" id="S3ITF2"/>
<dbReference type="EMBL" id="ATDT01000023">
    <property type="protein sequence ID" value="EPF16250.1"/>
    <property type="molecule type" value="Genomic_DNA"/>
</dbReference>
<comment type="caution">
    <text evidence="1">The sequence shown here is derived from an EMBL/GenBank/DDBJ whole genome shotgun (WGS) entry which is preliminary data.</text>
</comment>
<proteinExistence type="predicted"/>
<reference evidence="1 2" key="1">
    <citation type="submission" date="2013-04" db="EMBL/GenBank/DDBJ databases">
        <authorList>
            <person name="Weinstock G."/>
            <person name="Sodergren E."/>
            <person name="Lobos E.A."/>
            <person name="Fulton L."/>
            <person name="Fulton R."/>
            <person name="Courtney L."/>
            <person name="Fronick C."/>
            <person name="O'Laughlin M."/>
            <person name="Godfrey J."/>
            <person name="Wilson R.M."/>
            <person name="Miner T."/>
            <person name="Farmer C."/>
            <person name="Delehaunty K."/>
            <person name="Cordes M."/>
            <person name="Minx P."/>
            <person name="Tomlinson C."/>
            <person name="Chen J."/>
            <person name="Wollam A."/>
            <person name="Pepin K.H."/>
            <person name="Palsikar V.B."/>
            <person name="Zhang X."/>
            <person name="Suruliraj S."/>
            <person name="Perna N.T."/>
            <person name="Plunkett G."/>
            <person name="Warren W."/>
            <person name="Mitreva M."/>
            <person name="Mardis E.R."/>
            <person name="Wilson R.K."/>
        </authorList>
    </citation>
    <scope>NUCLEOTIDE SEQUENCE [LARGE SCALE GENOMIC DNA]</scope>
    <source>
        <strain evidence="1 2">DSM 4568</strain>
    </source>
</reference>
<gene>
    <name evidence="1" type="ORF">HMPREF0201_02605</name>
</gene>
<evidence type="ECO:0000313" key="2">
    <source>
        <dbReference type="Proteomes" id="UP000014585"/>
    </source>
</evidence>
<sequence>MGQYVIKLSLFWCSIISRLRMFYSFVQKKHSGEIGPRFAVTCVRSFCA</sequence>
<dbReference type="STRING" id="566551.HMPREF0201_02605"/>
<protein>
    <submittedName>
        <fullName evidence="1">Uncharacterized protein</fullName>
    </submittedName>
</protein>
<evidence type="ECO:0000313" key="1">
    <source>
        <dbReference type="EMBL" id="EPF16250.1"/>
    </source>
</evidence>
<dbReference type="Proteomes" id="UP000014585">
    <property type="component" value="Unassembled WGS sequence"/>
</dbReference>
<organism evidence="1 2">
    <name type="scientific">Cedecea davisae DSM 4568</name>
    <dbReference type="NCBI Taxonomy" id="566551"/>
    <lineage>
        <taxon>Bacteria</taxon>
        <taxon>Pseudomonadati</taxon>
        <taxon>Pseudomonadota</taxon>
        <taxon>Gammaproteobacteria</taxon>
        <taxon>Enterobacterales</taxon>
        <taxon>Enterobacteriaceae</taxon>
        <taxon>Cedecea</taxon>
    </lineage>
</organism>